<dbReference type="EMBL" id="JBIHSF010000011">
    <property type="protein sequence ID" value="MFH0263135.1"/>
    <property type="molecule type" value="Genomic_DNA"/>
</dbReference>
<evidence type="ECO:0000256" key="1">
    <source>
        <dbReference type="ARBA" id="ARBA00011738"/>
    </source>
</evidence>
<sequence length="80" mass="9304">MNKEIKQRDELVQAGLRVTLPRTKILQILQHQHISAETLYKLCLAKEETFGLTTIYCILNQLESQAARRQRIHKFINGSI</sequence>
<organism evidence="3 4">
    <name type="scientific">Vibrio barjaei</name>
    <dbReference type="NCBI Taxonomy" id="1676683"/>
    <lineage>
        <taxon>Bacteria</taxon>
        <taxon>Pseudomonadati</taxon>
        <taxon>Pseudomonadota</taxon>
        <taxon>Gammaproteobacteria</taxon>
        <taxon>Vibrionales</taxon>
        <taxon>Vibrionaceae</taxon>
        <taxon>Vibrio</taxon>
    </lineage>
</organism>
<dbReference type="Pfam" id="PF01475">
    <property type="entry name" value="FUR"/>
    <property type="match status" value="1"/>
</dbReference>
<evidence type="ECO:0000313" key="4">
    <source>
        <dbReference type="Proteomes" id="UP001607125"/>
    </source>
</evidence>
<protein>
    <recommendedName>
        <fullName evidence="2">Ferric uptake regulation protein</fullName>
    </recommendedName>
</protein>
<dbReference type="Proteomes" id="UP001607125">
    <property type="component" value="Unassembled WGS sequence"/>
</dbReference>
<dbReference type="SUPFAM" id="SSF46785">
    <property type="entry name" value="Winged helix' DNA-binding domain"/>
    <property type="match status" value="1"/>
</dbReference>
<keyword evidence="4" id="KW-1185">Reference proteome</keyword>
<dbReference type="Gene3D" id="1.10.10.10">
    <property type="entry name" value="Winged helix-like DNA-binding domain superfamily/Winged helix DNA-binding domain"/>
    <property type="match status" value="1"/>
</dbReference>
<name>A0ABW7INE4_9VIBR</name>
<evidence type="ECO:0000313" key="3">
    <source>
        <dbReference type="EMBL" id="MFH0263135.1"/>
    </source>
</evidence>
<accession>A0ABW7INE4</accession>
<dbReference type="InterPro" id="IPR002481">
    <property type="entry name" value="FUR"/>
</dbReference>
<dbReference type="RefSeq" id="WP_394630055.1">
    <property type="nucleotide sequence ID" value="NZ_JBIHSF010000011.1"/>
</dbReference>
<dbReference type="PANTHER" id="PTHR33202">
    <property type="entry name" value="ZINC UPTAKE REGULATION PROTEIN"/>
    <property type="match status" value="1"/>
</dbReference>
<comment type="caution">
    <text evidence="3">The sequence shown here is derived from an EMBL/GenBank/DDBJ whole genome shotgun (WGS) entry which is preliminary data.</text>
</comment>
<dbReference type="InterPro" id="IPR036388">
    <property type="entry name" value="WH-like_DNA-bd_sf"/>
</dbReference>
<proteinExistence type="predicted"/>
<reference evidence="3 4" key="1">
    <citation type="submission" date="2024-10" db="EMBL/GenBank/DDBJ databases">
        <authorList>
            <person name="Yibar A."/>
            <person name="Saticioglu I.B."/>
            <person name="Duman M."/>
            <person name="Ajmi N."/>
            <person name="Gurler F."/>
            <person name="Ay H."/>
            <person name="Onuk E."/>
            <person name="Guler S."/>
            <person name="Romalde J.L."/>
        </authorList>
    </citation>
    <scope>NUCLEOTIDE SEQUENCE [LARGE SCALE GENOMIC DNA]</scope>
    <source>
        <strain evidence="3 4">1-TCBS-B</strain>
    </source>
</reference>
<dbReference type="PANTHER" id="PTHR33202:SF2">
    <property type="entry name" value="FERRIC UPTAKE REGULATION PROTEIN"/>
    <property type="match status" value="1"/>
</dbReference>
<evidence type="ECO:0000256" key="2">
    <source>
        <dbReference type="ARBA" id="ARBA00020910"/>
    </source>
</evidence>
<dbReference type="InterPro" id="IPR036390">
    <property type="entry name" value="WH_DNA-bd_sf"/>
</dbReference>
<gene>
    <name evidence="3" type="ORF">ACGRH2_22325</name>
</gene>
<comment type="subunit">
    <text evidence="1">Homodimer.</text>
</comment>